<accession>A0A9N6YIY6</accession>
<evidence type="ECO:0000313" key="1">
    <source>
        <dbReference type="EMBL" id="DAZ90822.1"/>
    </source>
</evidence>
<sequence>MGMIRLAEEMVLASGCEEEISALSTRLLIRASQHIPGGNSPVNVYWVAWISPLTPIPDAWNLRLENVFLRAGENRGYIISSSSVAANICSVSLLFCPSALNARDLAVVTCLRAYMDNNSISYNIPCFRVKLVCYVYDDALSLCGISPYDCHWSSPWVSWAIASDQNKSETVESILIRTLRTGSLENLRRLLRGEMGEANQNNVETVLGNIVPALRGSLNCYPYWAFNHRCMDQGLEIMRAGKEALLRTLYSSRPWFDCGVEEAFAEINSIPRGELHISHWHHEGSIINPTIIPLYQACSQERSCFTCSMKLRDLSPEERMQLDNLQEKHRLIQNDRNLMFKDILGMLIPFLHDGCLLNFINGMNILFGPS</sequence>
<proteinExistence type="predicted"/>
<reference evidence="1" key="1">
    <citation type="journal article" date="2022" name="bioRxiv">
        <title>Unlocking the hidden genetic diversity of varicosaviruses, the neglected plant rhabdoviruses.</title>
        <authorList>
            <person name="Bejerman N."/>
            <person name="Dietzgen R.G."/>
            <person name="Debat H."/>
        </authorList>
    </citation>
    <scope>NUCLEOTIDE SEQUENCE</scope>
</reference>
<protein>
    <submittedName>
        <fullName evidence="1">Protein 3</fullName>
    </submittedName>
</protein>
<dbReference type="EMBL" id="BK061806">
    <property type="protein sequence ID" value="DAZ90822.1"/>
    <property type="molecule type" value="Viral_cRNA"/>
</dbReference>
<name>A0A9N6YIY6_9RHAB</name>
<organism evidence="1">
    <name type="scientific">Senecio virus 1</name>
    <dbReference type="NCBI Taxonomy" id="2977988"/>
    <lineage>
        <taxon>Viruses</taxon>
        <taxon>Riboviria</taxon>
        <taxon>Orthornavirae</taxon>
        <taxon>Negarnaviricota</taxon>
        <taxon>Haploviricotina</taxon>
        <taxon>Monjiviricetes</taxon>
        <taxon>Mononegavirales</taxon>
        <taxon>Rhabdoviridae</taxon>
    </lineage>
</organism>